<dbReference type="InterPro" id="IPR036318">
    <property type="entry name" value="FAD-bd_PCMH-like_sf"/>
</dbReference>
<dbReference type="InterPro" id="IPR016166">
    <property type="entry name" value="FAD-bd_PCMH"/>
</dbReference>
<dbReference type="EMBL" id="BAAFSV010000003">
    <property type="protein sequence ID" value="GAB1316092.1"/>
    <property type="molecule type" value="Genomic_DNA"/>
</dbReference>
<keyword evidence="6" id="KW-1185">Reference proteome</keyword>
<feature type="signal peptide" evidence="3">
    <location>
        <begin position="1"/>
        <end position="23"/>
    </location>
</feature>
<dbReference type="GeneID" id="98177045"/>
<evidence type="ECO:0000313" key="6">
    <source>
        <dbReference type="Proteomes" id="UP001628179"/>
    </source>
</evidence>
<dbReference type="InterPro" id="IPR006094">
    <property type="entry name" value="Oxid_FAD_bind_N"/>
</dbReference>
<evidence type="ECO:0000313" key="5">
    <source>
        <dbReference type="EMBL" id="GAB1316092.1"/>
    </source>
</evidence>
<organism evidence="5 6">
    <name type="scientific">Madurella fahalii</name>
    <dbReference type="NCBI Taxonomy" id="1157608"/>
    <lineage>
        <taxon>Eukaryota</taxon>
        <taxon>Fungi</taxon>
        <taxon>Dikarya</taxon>
        <taxon>Ascomycota</taxon>
        <taxon>Pezizomycotina</taxon>
        <taxon>Sordariomycetes</taxon>
        <taxon>Sordariomycetidae</taxon>
        <taxon>Sordariales</taxon>
        <taxon>Sordariales incertae sedis</taxon>
        <taxon>Madurella</taxon>
    </lineage>
</organism>
<evidence type="ECO:0000259" key="4">
    <source>
        <dbReference type="PROSITE" id="PS51387"/>
    </source>
</evidence>
<dbReference type="Pfam" id="PF08031">
    <property type="entry name" value="BBE"/>
    <property type="match status" value="1"/>
</dbReference>
<keyword evidence="2" id="KW-0560">Oxidoreductase</keyword>
<dbReference type="Gene3D" id="3.30.465.10">
    <property type="match status" value="2"/>
</dbReference>
<sequence>MARLLLHLALALKVLGALSLVTATNVNEHAADFPAAVERVGDSPGLFDFEKLQLTDDVLANLTKYYDSQVVSAISFSVFPQALEESHEKGTEVRCKTYPGDREWPSDATWRLFNVLLGGRLIKSVPEAAICYPEWGNYSTSACQALTGSWNNSTLRINHPLSIRSILFQGMTCMPPSYTAAFLGNNGTCTVGGFPEYSINVTNVAQVQLAVNIARELNIRLVIKNTGHDFGAKSTGKGGLNVWTHHLKDAKFYPEYKTDSYTGPAFKLAAGIQVLDANRLAKEHDVTLVGGEGITVGFIGGYIQGGGHSPLTSIYGMAADHVLSIQLVTADGRFVTADAKTNSDLFWALRGGGAGTYGVVTSMVVKAFPKLKVTTMRYNVTTNENFTKDKFWQMQKAYVDGFQQYADLGYYSYYRIRHSGSEIMHDMTSMVAPNTTESQFRATMAPLFATWDSLGVPFTPVIREYDNYPDAWYEGFPQEVWMWAMRQASRFIPRNVLADASQRTAVMDSIRGVFDEGANMVMFNIRNPPGSASIDNAVNAAWRDVLMFAIMFVTWNVTDPAPYVTQLSRNLTYEWNPRWKALTPGSGTYMSESDYIEPQWQESFHGEKYPRLLEIKKRWDPQGVFYATNAVGSEEWELEGEKIMGHLPNQNSRLCRK</sequence>
<dbReference type="PROSITE" id="PS51387">
    <property type="entry name" value="FAD_PCMH"/>
    <property type="match status" value="1"/>
</dbReference>
<dbReference type="SUPFAM" id="SSF56176">
    <property type="entry name" value="FAD-binding/transporter-associated domain-like"/>
    <property type="match status" value="1"/>
</dbReference>
<gene>
    <name evidence="5" type="ORF">MFIFM68171_06302</name>
</gene>
<name>A0ABQ0GED1_9PEZI</name>
<proteinExistence type="inferred from homology"/>
<dbReference type="RefSeq" id="XP_070917823.1">
    <property type="nucleotide sequence ID" value="XM_071061722.1"/>
</dbReference>
<dbReference type="InterPro" id="IPR050432">
    <property type="entry name" value="FAD-linked_Oxidoreductases_BP"/>
</dbReference>
<feature type="domain" description="FAD-binding PCMH-type" evidence="4">
    <location>
        <begin position="191"/>
        <end position="370"/>
    </location>
</feature>
<protein>
    <submittedName>
        <fullName evidence="5">FAD-linked oxidoreductase ZEB1</fullName>
    </submittedName>
</protein>
<dbReference type="PANTHER" id="PTHR13878">
    <property type="entry name" value="GULONOLACTONE OXIDASE"/>
    <property type="match status" value="1"/>
</dbReference>
<feature type="chain" id="PRO_5045903850" evidence="3">
    <location>
        <begin position="24"/>
        <end position="657"/>
    </location>
</feature>
<evidence type="ECO:0000256" key="3">
    <source>
        <dbReference type="SAM" id="SignalP"/>
    </source>
</evidence>
<evidence type="ECO:0000256" key="2">
    <source>
        <dbReference type="ARBA" id="ARBA00023002"/>
    </source>
</evidence>
<reference evidence="5 6" key="1">
    <citation type="submission" date="2024-09" db="EMBL/GenBank/DDBJ databases">
        <title>Itraconazole resistance in Madurella fahalii resulting from another homologue of gene encoding cytochrome P450 14-alpha sterol demethylase (CYP51).</title>
        <authorList>
            <person name="Yoshioka I."/>
            <person name="Fahal A.H."/>
            <person name="Kaneko S."/>
            <person name="Yaguchi T."/>
        </authorList>
    </citation>
    <scope>NUCLEOTIDE SEQUENCE [LARGE SCALE GENOMIC DNA]</scope>
    <source>
        <strain evidence="5 6">IFM 68171</strain>
    </source>
</reference>
<comment type="similarity">
    <text evidence="1">Belongs to the oxygen-dependent FAD-linked oxidoreductase family.</text>
</comment>
<comment type="caution">
    <text evidence="5">The sequence shown here is derived from an EMBL/GenBank/DDBJ whole genome shotgun (WGS) entry which is preliminary data.</text>
</comment>
<dbReference type="Pfam" id="PF01565">
    <property type="entry name" value="FAD_binding_4"/>
    <property type="match status" value="1"/>
</dbReference>
<dbReference type="InterPro" id="IPR012951">
    <property type="entry name" value="BBE"/>
</dbReference>
<dbReference type="PANTHER" id="PTHR13878:SF91">
    <property type="entry name" value="FAD BINDING DOMAIN PROTEIN (AFU_ORTHOLOGUE AFUA_6G12070)-RELATED"/>
    <property type="match status" value="1"/>
</dbReference>
<evidence type="ECO:0000256" key="1">
    <source>
        <dbReference type="ARBA" id="ARBA00005466"/>
    </source>
</evidence>
<dbReference type="InterPro" id="IPR016169">
    <property type="entry name" value="FAD-bd_PCMH_sub2"/>
</dbReference>
<accession>A0ABQ0GED1</accession>
<dbReference type="Proteomes" id="UP001628179">
    <property type="component" value="Unassembled WGS sequence"/>
</dbReference>
<keyword evidence="3" id="KW-0732">Signal</keyword>